<dbReference type="InterPro" id="IPR050124">
    <property type="entry name" value="tRNA_CCA-adding_enzyme"/>
</dbReference>
<dbReference type="Pfam" id="PF01966">
    <property type="entry name" value="HD"/>
    <property type="match status" value="1"/>
</dbReference>
<organism evidence="3 4">
    <name type="scientific">Gimesia benthica</name>
    <dbReference type="NCBI Taxonomy" id="2608982"/>
    <lineage>
        <taxon>Bacteria</taxon>
        <taxon>Pseudomonadati</taxon>
        <taxon>Planctomycetota</taxon>
        <taxon>Planctomycetia</taxon>
        <taxon>Planctomycetales</taxon>
        <taxon>Planctomycetaceae</taxon>
        <taxon>Gimesia</taxon>
    </lineage>
</organism>
<dbReference type="PANTHER" id="PTHR47545">
    <property type="entry name" value="MULTIFUNCTIONAL CCA PROTEIN"/>
    <property type="match status" value="1"/>
</dbReference>
<dbReference type="PANTHER" id="PTHR47545:SF1">
    <property type="entry name" value="MULTIFUNCTIONAL CCA PROTEIN"/>
    <property type="match status" value="1"/>
</dbReference>
<feature type="domain" description="HD" evidence="2">
    <location>
        <begin position="58"/>
        <end position="136"/>
    </location>
</feature>
<dbReference type="InterPro" id="IPR003607">
    <property type="entry name" value="HD/PDEase_dom"/>
</dbReference>
<evidence type="ECO:0000259" key="2">
    <source>
        <dbReference type="Pfam" id="PF01966"/>
    </source>
</evidence>
<reference evidence="3 4" key="1">
    <citation type="submission" date="2019-09" db="EMBL/GenBank/DDBJ databases">
        <title>Gimesia benthica sp. nov., a novel bacterium isolated from deep-sea water of the Northwest Indian Ocean.</title>
        <authorList>
            <person name="Dai X."/>
        </authorList>
    </citation>
    <scope>NUCLEOTIDE SEQUENCE [LARGE SCALE GENOMIC DNA]</scope>
    <source>
        <strain evidence="3 4">E7</strain>
    </source>
</reference>
<dbReference type="GO" id="GO:0000166">
    <property type="term" value="F:nucleotide binding"/>
    <property type="evidence" value="ECO:0007669"/>
    <property type="project" value="UniProtKB-KW"/>
</dbReference>
<dbReference type="EMBL" id="CP043930">
    <property type="protein sequence ID" value="QGQ25499.1"/>
    <property type="molecule type" value="Genomic_DNA"/>
</dbReference>
<dbReference type="Gene3D" id="3.40.50.300">
    <property type="entry name" value="P-loop containing nucleotide triphosphate hydrolases"/>
    <property type="match status" value="1"/>
</dbReference>
<dbReference type="Pfam" id="PF13671">
    <property type="entry name" value="AAA_33"/>
    <property type="match status" value="1"/>
</dbReference>
<evidence type="ECO:0000313" key="3">
    <source>
        <dbReference type="EMBL" id="QGQ25499.1"/>
    </source>
</evidence>
<accession>A0A6I6AM42</accession>
<dbReference type="KEGG" id="gim:F1728_23680"/>
<dbReference type="SUPFAM" id="SSF52540">
    <property type="entry name" value="P-loop containing nucleoside triphosphate hydrolases"/>
    <property type="match status" value="1"/>
</dbReference>
<dbReference type="AlphaFoldDB" id="A0A6I6AM42"/>
<gene>
    <name evidence="3" type="ORF">F1728_23680</name>
</gene>
<protein>
    <submittedName>
        <fullName evidence="3">AAA family ATPase</fullName>
    </submittedName>
</protein>
<dbReference type="InterPro" id="IPR006674">
    <property type="entry name" value="HD_domain"/>
</dbReference>
<sequence>MNWQTLTTSTLEEILHWAATQPWCQAMSDCAQDAQWHAEGDVWTHTQLVCRQLPELSEWATLSNREQSILIFTALLHDAAKPLTTQLDPETGRLRSPKHAVKGEYLARNILRGLGCDLETREIICRLVRYHGRPAFLLEKPNPEQEVISLSWLVNHRLLYLFALADTRGRATDSMSRPEEHLRFWKMIAEEQHCFDQPYPFANDQARFLFYHSPEPNVHYVPHEEFNCTVTMLSGLPGSGKDTWLARHRTDLPVVSLDDVRDDLGIEPTDNQGEVVQLARERCRELLRNKADFAFNATNLSRQIRKRWLQLFADYGARIELIYLEPSLETILKQNSQRPQPVPEKVIRRLVEKVEPPTLTEAHIVTYSAH</sequence>
<dbReference type="RefSeq" id="WP_155366155.1">
    <property type="nucleotide sequence ID" value="NZ_CP043930.1"/>
</dbReference>
<proteinExistence type="predicted"/>
<evidence type="ECO:0000256" key="1">
    <source>
        <dbReference type="ARBA" id="ARBA00022741"/>
    </source>
</evidence>
<name>A0A6I6AM42_9PLAN</name>
<dbReference type="SUPFAM" id="SSF109604">
    <property type="entry name" value="HD-domain/PDEase-like"/>
    <property type="match status" value="1"/>
</dbReference>
<keyword evidence="1" id="KW-0547">Nucleotide-binding</keyword>
<dbReference type="CDD" id="cd00077">
    <property type="entry name" value="HDc"/>
    <property type="match status" value="1"/>
</dbReference>
<dbReference type="Proteomes" id="UP000427281">
    <property type="component" value="Chromosome"/>
</dbReference>
<evidence type="ECO:0000313" key="4">
    <source>
        <dbReference type="Proteomes" id="UP000427281"/>
    </source>
</evidence>
<keyword evidence="4" id="KW-1185">Reference proteome</keyword>
<dbReference type="Gene3D" id="1.10.3090.10">
    <property type="entry name" value="cca-adding enzyme, domain 2"/>
    <property type="match status" value="1"/>
</dbReference>
<dbReference type="InterPro" id="IPR027417">
    <property type="entry name" value="P-loop_NTPase"/>
</dbReference>